<organism evidence="1 2">
    <name type="scientific">Chelonobacter oris</name>
    <dbReference type="NCBI Taxonomy" id="505317"/>
    <lineage>
        <taxon>Bacteria</taxon>
        <taxon>Pseudomonadati</taxon>
        <taxon>Pseudomonadota</taxon>
        <taxon>Gammaproteobacteria</taxon>
        <taxon>Pasteurellales</taxon>
        <taxon>Pasteurellaceae</taxon>
        <taxon>Chelonobacter</taxon>
    </lineage>
</organism>
<dbReference type="InterPro" id="IPR013396">
    <property type="entry name" value="CRISPR-assoc_prot_Csy4"/>
</dbReference>
<dbReference type="Gene3D" id="3.30.70.2540">
    <property type="entry name" value="CRISPR-associated endoribonuclease Cas6/Csy4"/>
    <property type="match status" value="1"/>
</dbReference>
<evidence type="ECO:0000313" key="1">
    <source>
        <dbReference type="EMBL" id="KGQ69416.1"/>
    </source>
</evidence>
<proteinExistence type="predicted"/>
<dbReference type="RefSeq" id="WP_034618099.1">
    <property type="nucleotide sequence ID" value="NZ_JSUM01000023.1"/>
</dbReference>
<keyword evidence="2" id="KW-1185">Reference proteome</keyword>
<accession>A0A0A3AJB8</accession>
<dbReference type="EMBL" id="JSUM01000023">
    <property type="protein sequence ID" value="KGQ69416.1"/>
    <property type="molecule type" value="Genomic_DNA"/>
</dbReference>
<name>A0A0A3AJB8_9PAST</name>
<evidence type="ECO:0008006" key="3">
    <source>
        <dbReference type="Google" id="ProtNLM"/>
    </source>
</evidence>
<dbReference type="GO" id="GO:0043571">
    <property type="term" value="P:maintenance of CRISPR repeat elements"/>
    <property type="evidence" value="ECO:0007669"/>
    <property type="project" value="InterPro"/>
</dbReference>
<reference evidence="1 2" key="1">
    <citation type="submission" date="2014-11" db="EMBL/GenBank/DDBJ databases">
        <title>Draft genome sequence of Chelonobacter oris 1662T, associated with respiratory disease in Hermann's Tortoises.</title>
        <authorList>
            <person name="Kudirkiene E."/>
            <person name="Hansen M.J."/>
            <person name="Bojesen A.M."/>
        </authorList>
    </citation>
    <scope>NUCLEOTIDE SEQUENCE [LARGE SCALE GENOMIC DNA]</scope>
    <source>
        <strain evidence="1 2">1662</strain>
    </source>
</reference>
<dbReference type="InterPro" id="IPR042564">
    <property type="entry name" value="CRISPR-Cas6/Csy4_sf"/>
</dbReference>
<dbReference type="Pfam" id="PF09618">
    <property type="entry name" value="Cas_Csy4"/>
    <property type="match status" value="1"/>
</dbReference>
<sequence length="215" mass="25107">MQYYQEITIIKSPEISPYFIWSKLYTQLHLALVEVLNSDRTSHIGVSFPEYQCIEDECNPVKTLGNKLRVFAHTKQELEALNLSKWLARLTDYVHIRSVQNVPQNVTQHGIVSRLRQKSNNDRITRAYAKRHHLSFEAAKEERIHTFAEKHQLSYEQSLQHYHNPTLKERPFIKIQSLHSKLQYSLEIEQTIVESAVEGGFNSYGLSSKTTVPLW</sequence>
<dbReference type="AlphaFoldDB" id="A0A0A3AJB8"/>
<dbReference type="OrthoDB" id="259831at2"/>
<dbReference type="CDD" id="cd09739">
    <property type="entry name" value="Cas6_I-F"/>
    <property type="match status" value="1"/>
</dbReference>
<gene>
    <name evidence="1" type="ORF">OA57_11710</name>
</gene>
<comment type="caution">
    <text evidence="1">The sequence shown here is derived from an EMBL/GenBank/DDBJ whole genome shotgun (WGS) entry which is preliminary data.</text>
</comment>
<dbReference type="NCBIfam" id="TIGR02563">
    <property type="entry name" value="cas_Csy4"/>
    <property type="match status" value="1"/>
</dbReference>
<dbReference type="STRING" id="505317.OA57_11710"/>
<dbReference type="Proteomes" id="UP000030380">
    <property type="component" value="Unassembled WGS sequence"/>
</dbReference>
<evidence type="ECO:0000313" key="2">
    <source>
        <dbReference type="Proteomes" id="UP000030380"/>
    </source>
</evidence>
<dbReference type="GO" id="GO:0004519">
    <property type="term" value="F:endonuclease activity"/>
    <property type="evidence" value="ECO:0007669"/>
    <property type="project" value="InterPro"/>
</dbReference>
<protein>
    <recommendedName>
        <fullName evidence="3">CRISPR-associated protein Csy4</fullName>
    </recommendedName>
</protein>